<keyword evidence="3" id="KW-0456">Lyase</keyword>
<accession>A0A2C9D6N6</accession>
<evidence type="ECO:0000256" key="3">
    <source>
        <dbReference type="ARBA" id="ARBA00023239"/>
    </source>
</evidence>
<evidence type="ECO:0000256" key="7">
    <source>
        <dbReference type="PIRSR" id="PIRSR015957-1"/>
    </source>
</evidence>
<feature type="active site" description="Proton acceptor" evidence="7">
    <location>
        <position position="85"/>
    </location>
</feature>
<evidence type="ECO:0000256" key="4">
    <source>
        <dbReference type="ARBA" id="ARBA00023270"/>
    </source>
</evidence>
<proteinExistence type="predicted"/>
<dbReference type="AlphaFoldDB" id="A0A2C9D6N6"/>
<evidence type="ECO:0000256" key="6">
    <source>
        <dbReference type="ARBA" id="ARBA00047628"/>
    </source>
</evidence>
<dbReference type="GO" id="GO:0016829">
    <property type="term" value="F:lyase activity"/>
    <property type="evidence" value="ECO:0007669"/>
    <property type="project" value="UniProtKB-KW"/>
</dbReference>
<dbReference type="RefSeq" id="WP_099556297.1">
    <property type="nucleotide sequence ID" value="NZ_LT960614.1"/>
</dbReference>
<feature type="active site" description="Schiff-base intermediate with substrate" evidence="7">
    <location>
        <position position="28"/>
    </location>
</feature>
<reference evidence="9" key="1">
    <citation type="submission" date="2017-09" db="EMBL/GenBank/DDBJ databases">
        <title>Genome sequence of Nannocystis excedens DSM 71.</title>
        <authorList>
            <person name="Blom J."/>
        </authorList>
    </citation>
    <scope>NUCLEOTIDE SEQUENCE [LARGE SCALE GENOMIC DNA]</scope>
    <source>
        <strain evidence="9">type strain: E19</strain>
    </source>
</reference>
<dbReference type="PIRSF" id="PIRSF015957">
    <property type="entry name" value="UCP015957"/>
    <property type="match status" value="1"/>
</dbReference>
<dbReference type="EC" id="4.2.3.153" evidence="2"/>
<dbReference type="Pfam" id="PF04476">
    <property type="entry name" value="4HFCP_synth"/>
    <property type="match status" value="1"/>
</dbReference>
<keyword evidence="4" id="KW-0704">Schiff base</keyword>
<comment type="function">
    <text evidence="1">Catalyzes the formation of 4-(hydroxymethyl)-2-furancarboxaldehyde phosphate (4-HFC-P) from two molecules of glyceraldehyde-3-P (GA-3-P).</text>
</comment>
<dbReference type="InterPro" id="IPR011060">
    <property type="entry name" value="RibuloseP-bd_barrel"/>
</dbReference>
<dbReference type="EMBL" id="LT960614">
    <property type="protein sequence ID" value="SON55839.1"/>
    <property type="molecule type" value="Genomic_DNA"/>
</dbReference>
<organism evidence="8 9">
    <name type="scientific">Hartmannibacter diazotrophicus</name>
    <dbReference type="NCBI Taxonomy" id="1482074"/>
    <lineage>
        <taxon>Bacteria</taxon>
        <taxon>Pseudomonadati</taxon>
        <taxon>Pseudomonadota</taxon>
        <taxon>Alphaproteobacteria</taxon>
        <taxon>Hyphomicrobiales</taxon>
        <taxon>Pleomorphomonadaceae</taxon>
        <taxon>Hartmannibacter</taxon>
    </lineage>
</organism>
<sequence>MPALLVSVATVDEARLALEAGADLIDAKDPKAGALGALDQETVGDIARAVAGRAVVTAVTGDHHDMASLIAAAETIAETGVDMVKVGLYPGLDTPQAVREIGQRLAPRCRLVAVLLADHNPDLSLVDDLAAAGFTGVMLDTFAKGSGLLSFIKYTDIRAFVARAKQHDLICGLAGSLKSEDLSLLYTLGADLLGMRGGLCRGHDRTSVLQPDLIAEAVALVHGKTPQQKAG</sequence>
<dbReference type="CDD" id="cd00945">
    <property type="entry name" value="Aldolase_Class_I"/>
    <property type="match status" value="1"/>
</dbReference>
<dbReference type="OrthoDB" id="7580479at2"/>
<dbReference type="SUPFAM" id="SSF51366">
    <property type="entry name" value="Ribulose-phoshate binding barrel"/>
    <property type="match status" value="1"/>
</dbReference>
<protein>
    <recommendedName>
        <fullName evidence="2">(5-formylfuran-3-yl)methyl phosphate synthase</fullName>
        <ecNumber evidence="2">4.2.3.153</ecNumber>
    </recommendedName>
    <alternativeName>
        <fullName evidence="5">4-(hydroxymethyl)-2-furancarboxaldehyde-phosphate synthase</fullName>
    </alternativeName>
</protein>
<evidence type="ECO:0000256" key="1">
    <source>
        <dbReference type="ARBA" id="ARBA00003810"/>
    </source>
</evidence>
<evidence type="ECO:0000256" key="2">
    <source>
        <dbReference type="ARBA" id="ARBA00012553"/>
    </source>
</evidence>
<name>A0A2C9D6N6_9HYPH</name>
<evidence type="ECO:0000313" key="8">
    <source>
        <dbReference type="EMBL" id="SON55839.1"/>
    </source>
</evidence>
<dbReference type="Proteomes" id="UP000223606">
    <property type="component" value="Chromosome 1"/>
</dbReference>
<dbReference type="KEGG" id="hdi:HDIA_2298"/>
<gene>
    <name evidence="8" type="ORF">HDIA_2298</name>
</gene>
<dbReference type="InterPro" id="IPR007565">
    <property type="entry name" value="4HFCP_synth"/>
</dbReference>
<evidence type="ECO:0000313" key="9">
    <source>
        <dbReference type="Proteomes" id="UP000223606"/>
    </source>
</evidence>
<comment type="catalytic activity">
    <reaction evidence="6">
        <text>2 D-glyceraldehyde 3-phosphate = 4-(hydroxymethyl)-2-furancarboxaldehyde phosphate + phosphate + 2 H2O</text>
        <dbReference type="Rhea" id="RHEA:43536"/>
        <dbReference type="ChEBI" id="CHEBI:15377"/>
        <dbReference type="ChEBI" id="CHEBI:43474"/>
        <dbReference type="ChEBI" id="CHEBI:59776"/>
        <dbReference type="ChEBI" id="CHEBI:83407"/>
        <dbReference type="EC" id="4.2.3.153"/>
    </reaction>
</comment>
<evidence type="ECO:0000256" key="5">
    <source>
        <dbReference type="ARBA" id="ARBA00032523"/>
    </source>
</evidence>
<keyword evidence="9" id="KW-1185">Reference proteome</keyword>